<dbReference type="EMBL" id="BAAAQD010000001">
    <property type="protein sequence ID" value="GAA1500533.1"/>
    <property type="molecule type" value="Genomic_DNA"/>
</dbReference>
<evidence type="ECO:0000313" key="1">
    <source>
        <dbReference type="EMBL" id="GAA1500533.1"/>
    </source>
</evidence>
<name>A0ABN1ZKV2_9ACTN</name>
<dbReference type="RefSeq" id="WP_344499315.1">
    <property type="nucleotide sequence ID" value="NZ_BAAAQD010000001.1"/>
</dbReference>
<comment type="caution">
    <text evidence="1">The sequence shown here is derived from an EMBL/GenBank/DDBJ whole genome shotgun (WGS) entry which is preliminary data.</text>
</comment>
<sequence length="93" mass="9827">MALLAADSCHNGWGPLLLRVAFPPGWQERPLTGNQREFLRRLVGNDSVWGGGATDTPSRFAGVGLPQDREAYRTLIGIGIGVRAGRDGVGGVA</sequence>
<evidence type="ECO:0000313" key="2">
    <source>
        <dbReference type="Proteomes" id="UP001501470"/>
    </source>
</evidence>
<dbReference type="Proteomes" id="UP001501470">
    <property type="component" value="Unassembled WGS sequence"/>
</dbReference>
<keyword evidence="2" id="KW-1185">Reference proteome</keyword>
<accession>A0ABN1ZKV2</accession>
<gene>
    <name evidence="1" type="ORF">GCM10009827_006620</name>
</gene>
<organism evidence="1 2">
    <name type="scientific">Dactylosporangium maewongense</name>
    <dbReference type="NCBI Taxonomy" id="634393"/>
    <lineage>
        <taxon>Bacteria</taxon>
        <taxon>Bacillati</taxon>
        <taxon>Actinomycetota</taxon>
        <taxon>Actinomycetes</taxon>
        <taxon>Micromonosporales</taxon>
        <taxon>Micromonosporaceae</taxon>
        <taxon>Dactylosporangium</taxon>
    </lineage>
</organism>
<protein>
    <submittedName>
        <fullName evidence="1">Uncharacterized protein</fullName>
    </submittedName>
</protein>
<reference evidence="1 2" key="1">
    <citation type="journal article" date="2019" name="Int. J. Syst. Evol. Microbiol.">
        <title>The Global Catalogue of Microorganisms (GCM) 10K type strain sequencing project: providing services to taxonomists for standard genome sequencing and annotation.</title>
        <authorList>
            <consortium name="The Broad Institute Genomics Platform"/>
            <consortium name="The Broad Institute Genome Sequencing Center for Infectious Disease"/>
            <person name="Wu L."/>
            <person name="Ma J."/>
        </authorList>
    </citation>
    <scope>NUCLEOTIDE SEQUENCE [LARGE SCALE GENOMIC DNA]</scope>
    <source>
        <strain evidence="1 2">JCM 15933</strain>
    </source>
</reference>
<proteinExistence type="predicted"/>